<reference evidence="1 2" key="1">
    <citation type="submission" date="2018-11" db="EMBL/GenBank/DDBJ databases">
        <authorList>
            <person name="Kleinhagauer T."/>
            <person name="Glaeser S.P."/>
            <person name="Spergser J."/>
            <person name="Ruckert C."/>
            <person name="Kaempfer P."/>
            <person name="Busse H.-J."/>
        </authorList>
    </citation>
    <scope>NUCLEOTIDE SEQUENCE [LARGE SCALE GENOMIC DNA]</scope>
    <source>
        <strain evidence="1 2">W8</strain>
    </source>
</reference>
<dbReference type="EMBL" id="CP033897">
    <property type="protein sequence ID" value="AZA12101.1"/>
    <property type="molecule type" value="Genomic_DNA"/>
</dbReference>
<dbReference type="KEGG" id="cgk:CGERO_09050"/>
<protein>
    <recommendedName>
        <fullName evidence="3">DUF4230 domain-containing protein</fullName>
    </recommendedName>
</protein>
<proteinExistence type="predicted"/>
<evidence type="ECO:0000313" key="2">
    <source>
        <dbReference type="Proteomes" id="UP000271587"/>
    </source>
</evidence>
<sequence>MKNTMKILAALVIGAIIAVAGYVGLMKAGVIGDPARTITSTGIGGQLEDISELAVEQYSYSNVGRFEEEGMKALGIRIPLTGKNFLVAYDGVVKAGIKDFDKIDVNINDTSRTITVKAPKVQILSSEIEPSSAVVYDQSFNPLNQIKVEDLTEFLDTQEKEAEKKAKERGLLDRASQRAKTLLETQTEAFIEGSDKQDYEVRAETK</sequence>
<keyword evidence="2" id="KW-1185">Reference proteome</keyword>
<dbReference type="OrthoDB" id="359931at2"/>
<accession>A0A3G6J212</accession>
<dbReference type="AlphaFoldDB" id="A0A3G6J212"/>
<evidence type="ECO:0008006" key="3">
    <source>
        <dbReference type="Google" id="ProtNLM"/>
    </source>
</evidence>
<dbReference type="Pfam" id="PF14014">
    <property type="entry name" value="DUF4230"/>
    <property type="match status" value="1"/>
</dbReference>
<evidence type="ECO:0000313" key="1">
    <source>
        <dbReference type="EMBL" id="AZA12101.1"/>
    </source>
</evidence>
<gene>
    <name evidence="1" type="ORF">CGERO_09050</name>
</gene>
<name>A0A3G6J212_9CORY</name>
<dbReference type="InterPro" id="IPR025324">
    <property type="entry name" value="DUF4230"/>
</dbReference>
<dbReference type="RefSeq" id="WP_123935211.1">
    <property type="nucleotide sequence ID" value="NZ_CP033897.1"/>
</dbReference>
<organism evidence="1 2">
    <name type="scientific">Corynebacterium gerontici</name>
    <dbReference type="NCBI Taxonomy" id="2079234"/>
    <lineage>
        <taxon>Bacteria</taxon>
        <taxon>Bacillati</taxon>
        <taxon>Actinomycetota</taxon>
        <taxon>Actinomycetes</taxon>
        <taxon>Mycobacteriales</taxon>
        <taxon>Corynebacteriaceae</taxon>
        <taxon>Corynebacterium</taxon>
    </lineage>
</organism>
<dbReference type="Proteomes" id="UP000271587">
    <property type="component" value="Chromosome"/>
</dbReference>